<evidence type="ECO:0000259" key="1">
    <source>
        <dbReference type="SMART" id="SM01097"/>
    </source>
</evidence>
<dbReference type="EMBL" id="RJJH01000001">
    <property type="protein sequence ID" value="RNI13047.1"/>
    <property type="molecule type" value="Genomic_DNA"/>
</dbReference>
<protein>
    <recommendedName>
        <fullName evidence="1">Carbamoyl-phosphate synthase small subunit N-terminal domain-containing protein</fullName>
    </recommendedName>
</protein>
<dbReference type="Gene3D" id="3.50.30.20">
    <property type="entry name" value="Carbamoyl-phosphate synthase small subunit, N-terminal domain"/>
    <property type="match status" value="1"/>
</dbReference>
<comment type="caution">
    <text evidence="2">The sequence shown here is derived from an EMBL/GenBank/DDBJ whole genome shotgun (WGS) entry which is preliminary data.</text>
</comment>
<dbReference type="Pfam" id="PF00988">
    <property type="entry name" value="CPSase_sm_chain"/>
    <property type="match status" value="1"/>
</dbReference>
<dbReference type="SMART" id="SM01097">
    <property type="entry name" value="CPSase_sm_chain"/>
    <property type="match status" value="1"/>
</dbReference>
<dbReference type="InterPro" id="IPR002474">
    <property type="entry name" value="CarbamoylP_synth_ssu_N"/>
</dbReference>
<sequence>MLVGNYGVCSEDCESETIKASGFVVKEVCRAPSNWRSQMDLDTFMEQNDVPGIEGMDTRELTKKSVNMVH</sequence>
<reference evidence="2 3" key="1">
    <citation type="submission" date="2018-10" db="EMBL/GenBank/DDBJ databases">
        <title>Cultivation of a novel Methanohalophilus strain from Kebrit Deep of the Red Sea and a genomic comparison of members of the genus Methanohalophilus.</title>
        <authorList>
            <person name="Guan Y."/>
            <person name="Ngugi D.K."/>
            <person name="Stingl U."/>
        </authorList>
    </citation>
    <scope>NUCLEOTIDE SEQUENCE [LARGE SCALE GENOMIC DNA]</scope>
    <source>
        <strain evidence="2 3">DSM 7471</strain>
    </source>
</reference>
<accession>A0A3M9LJ76</accession>
<dbReference type="SUPFAM" id="SSF52021">
    <property type="entry name" value="Carbamoyl phosphate synthetase, small subunit N-terminal domain"/>
    <property type="match status" value="1"/>
</dbReference>
<dbReference type="InterPro" id="IPR036480">
    <property type="entry name" value="CarbP_synth_ssu_N_sf"/>
</dbReference>
<proteinExistence type="predicted"/>
<feature type="domain" description="Carbamoyl-phosphate synthase small subunit N-terminal" evidence="1">
    <location>
        <begin position="1"/>
        <end position="65"/>
    </location>
</feature>
<evidence type="ECO:0000313" key="3">
    <source>
        <dbReference type="Proteomes" id="UP000278252"/>
    </source>
</evidence>
<name>A0A3M9LJ76_9EURY</name>
<organism evidence="2 3">
    <name type="scientific">Methanohalophilus portucalensis FDF-1</name>
    <dbReference type="NCBI Taxonomy" id="523843"/>
    <lineage>
        <taxon>Archaea</taxon>
        <taxon>Methanobacteriati</taxon>
        <taxon>Methanobacteriota</taxon>
        <taxon>Stenosarchaea group</taxon>
        <taxon>Methanomicrobia</taxon>
        <taxon>Methanosarcinales</taxon>
        <taxon>Methanosarcinaceae</taxon>
        <taxon>Methanohalophilus</taxon>
    </lineage>
</organism>
<dbReference type="AlphaFoldDB" id="A0A3M9LJ76"/>
<evidence type="ECO:0000313" key="2">
    <source>
        <dbReference type="EMBL" id="RNI13047.1"/>
    </source>
</evidence>
<dbReference type="Proteomes" id="UP000278252">
    <property type="component" value="Unassembled WGS sequence"/>
</dbReference>
<gene>
    <name evidence="2" type="ORF">EFE41_00175</name>
</gene>